<reference evidence="1" key="1">
    <citation type="submission" date="2020-10" db="EMBL/GenBank/DDBJ databases">
        <authorList>
            <person name="Gilroy R."/>
        </authorList>
    </citation>
    <scope>NUCLEOTIDE SEQUENCE</scope>
    <source>
        <strain evidence="1">D3-1215</strain>
    </source>
</reference>
<dbReference type="AlphaFoldDB" id="A0A9D9EGN2"/>
<name>A0A9D9EGN2_9BACT</name>
<dbReference type="Proteomes" id="UP000823637">
    <property type="component" value="Unassembled WGS sequence"/>
</dbReference>
<gene>
    <name evidence="1" type="ORF">IAC32_06125</name>
</gene>
<comment type="caution">
    <text evidence="1">The sequence shown here is derived from an EMBL/GenBank/DDBJ whole genome shotgun (WGS) entry which is preliminary data.</text>
</comment>
<evidence type="ECO:0000313" key="2">
    <source>
        <dbReference type="Proteomes" id="UP000823637"/>
    </source>
</evidence>
<dbReference type="EMBL" id="JADIMR010000091">
    <property type="protein sequence ID" value="MBO8447304.1"/>
    <property type="molecule type" value="Genomic_DNA"/>
</dbReference>
<reference evidence="1" key="2">
    <citation type="journal article" date="2021" name="PeerJ">
        <title>Extensive microbial diversity within the chicken gut microbiome revealed by metagenomics and culture.</title>
        <authorList>
            <person name="Gilroy R."/>
            <person name="Ravi A."/>
            <person name="Getino M."/>
            <person name="Pursley I."/>
            <person name="Horton D.L."/>
            <person name="Alikhan N.F."/>
            <person name="Baker D."/>
            <person name="Gharbi K."/>
            <person name="Hall N."/>
            <person name="Watson M."/>
            <person name="Adriaenssens E.M."/>
            <person name="Foster-Nyarko E."/>
            <person name="Jarju S."/>
            <person name="Secka A."/>
            <person name="Antonio M."/>
            <person name="Oren A."/>
            <person name="Chaudhuri R.R."/>
            <person name="La Ragione R."/>
            <person name="Hildebrand F."/>
            <person name="Pallen M.J."/>
        </authorList>
    </citation>
    <scope>NUCLEOTIDE SEQUENCE</scope>
    <source>
        <strain evidence="1">D3-1215</strain>
    </source>
</reference>
<accession>A0A9D9EGN2</accession>
<protein>
    <submittedName>
        <fullName evidence="1">Uncharacterized protein</fullName>
    </submittedName>
</protein>
<organism evidence="1 2">
    <name type="scientific">Candidatus Enterocola intestinipullorum</name>
    <dbReference type="NCBI Taxonomy" id="2840783"/>
    <lineage>
        <taxon>Bacteria</taxon>
        <taxon>Pseudomonadati</taxon>
        <taxon>Bacteroidota</taxon>
        <taxon>Bacteroidia</taxon>
        <taxon>Bacteroidales</taxon>
        <taxon>Candidatus Enterocola</taxon>
    </lineage>
</organism>
<proteinExistence type="predicted"/>
<evidence type="ECO:0000313" key="1">
    <source>
        <dbReference type="EMBL" id="MBO8447304.1"/>
    </source>
</evidence>
<sequence>MSIVRRKAAIVLALFVLCAILTLQMYLSFIKISVAETQGMENANDRNINYEEALERASATIDSIGTLLSVHKAQVDRMDSLLFLMQEAETTMSHTGKEDLR</sequence>